<gene>
    <name evidence="1" type="ORF">AB4Y32_21845</name>
</gene>
<accession>A0ACC6U495</accession>
<sequence length="216" mass="24655">MHFGFEPQKAGTRHCQHGSARHQQPDKPVRRKKALQGQHDPHGDEAHEQQPEYPFGRLPWRRAPSRTECGTHRDQNVEAIMRKQRLRLLAEVQHPEDRNSETCEHAQIQHPRDGQRNMGGRGEFAVKGRNGQQAPCTQEPADMAPCANRSRTIVRIHATDSEYAEAVIHRAMRDRSSHVPMLHTALKPERFGKGLVQEYPLVRLELPLISCSSICL</sequence>
<comment type="caution">
    <text evidence="1">The sequence shown here is derived from an EMBL/GenBank/DDBJ whole genome shotgun (WGS) entry which is preliminary data.</text>
</comment>
<keyword evidence="2" id="KW-1185">Reference proteome</keyword>
<proteinExistence type="predicted"/>
<dbReference type="Proteomes" id="UP001558850">
    <property type="component" value="Unassembled WGS sequence"/>
</dbReference>
<dbReference type="EMBL" id="JBFRCH010000013">
    <property type="protein sequence ID" value="MEX3934399.1"/>
    <property type="molecule type" value="Genomic_DNA"/>
</dbReference>
<name>A0ACC6U495_9BURK</name>
<protein>
    <submittedName>
        <fullName evidence="1">Uncharacterized protein</fullName>
    </submittedName>
</protein>
<organism evidence="1 2">
    <name type="scientific">Paraburkholderia phymatum</name>
    <dbReference type="NCBI Taxonomy" id="148447"/>
    <lineage>
        <taxon>Bacteria</taxon>
        <taxon>Pseudomonadati</taxon>
        <taxon>Pseudomonadota</taxon>
        <taxon>Betaproteobacteria</taxon>
        <taxon>Burkholderiales</taxon>
        <taxon>Burkholderiaceae</taxon>
        <taxon>Paraburkholderia</taxon>
    </lineage>
</organism>
<reference evidence="1" key="1">
    <citation type="submission" date="2024-07" db="EMBL/GenBank/DDBJ databases">
        <title>A survey of Mimosa microsymbionts across Brazilian biomes reveals a high diversity of Paraburkholderia nodulating endemic species, but also that Cupriavidus is common as a symbiont of widespread species.</title>
        <authorList>
            <person name="Rouws L."/>
            <person name="Barauna A."/>
            <person name="Beukes C."/>
            <person name="Rouws J.R.C."/>
            <person name="De Faria S.M."/>
            <person name="Gross E."/>
            <person name="Bueno Dos Reis Junior F."/>
            <person name="Simon M.F."/>
            <person name="Maluk M."/>
            <person name="Odee D.W."/>
            <person name="Kenicer G."/>
            <person name="Young J.P.W."/>
            <person name="Reis V.M."/>
            <person name="Zilli J."/>
            <person name="James E.K."/>
        </authorList>
    </citation>
    <scope>NUCLEOTIDE SEQUENCE</scope>
    <source>
        <strain evidence="1">EG181B</strain>
    </source>
</reference>
<evidence type="ECO:0000313" key="2">
    <source>
        <dbReference type="Proteomes" id="UP001558850"/>
    </source>
</evidence>
<evidence type="ECO:0000313" key="1">
    <source>
        <dbReference type="EMBL" id="MEX3934399.1"/>
    </source>
</evidence>